<dbReference type="STRING" id="284592.B5RTS5"/>
<dbReference type="VEuPathDB" id="FungiDB:DEHA2E01452g"/>
<dbReference type="AlphaFoldDB" id="B5RTS5"/>
<dbReference type="InParanoid" id="B5RTS5"/>
<dbReference type="SUPFAM" id="SSF64268">
    <property type="entry name" value="PX domain"/>
    <property type="match status" value="1"/>
</dbReference>
<evidence type="ECO:0000259" key="3">
    <source>
        <dbReference type="PROSITE" id="PS50195"/>
    </source>
</evidence>
<dbReference type="InterPro" id="IPR036871">
    <property type="entry name" value="PX_dom_sf"/>
</dbReference>
<dbReference type="InterPro" id="IPR047168">
    <property type="entry name" value="LEC1-like"/>
</dbReference>
<dbReference type="EMBL" id="CR382137">
    <property type="protein sequence ID" value="CAR65737.1"/>
    <property type="molecule type" value="Genomic_DNA"/>
</dbReference>
<sequence length="970" mass="113510">MANTTPEIVIEMNNDIINELNPTQEHFLKKYLLENRLTHELHLLSQPNCCQLFGPPFKYTPDQMEEYQFPLLRFFFNSFIGTFPFIVSNKAEDQLSFWQDTVQEFLESFNSKDISDSQERQDNTTKRRQINKKMLSSLLLFFNSMLITRQDLEYLHNEHLKPSETGALDKIRKKPSSLENGVSLEDFGGLDEYEKMKFTNDLNLNIVAVKHIKEQNGSGSDSAGASRWNIFKEVSRLSPYNSNPVRHNYEFVIQFTKRETDKEGTYHYTSYFIPRPYHDFKKLEHDLKKKYPGLMSTDVPKLPQKLKRDDGVLKKRDFESSQSLPRSDSFDTLENDNHDDSSFKTASSSNSTSATPEPQSLAREKLRLALRGYLNNLIKHNEIIHSDVFHHFVFNPHLQYGKLSPTEVQDYENRLQHEKAKAETQFEFQKQTANAILELGKNFDEFKQKLIMNPEALTEIFEEIGKSPKVENLSPLLKTFVEWSKLEVAATLYQVFLSVDNSSEWLSKCRKFHALFPYNIVYGILKFTNPMKMVSRIIDLLLANFPSFSLPSFGFSGSKELSDASKSTKARNLLSLMFIMLLDEDLNDFKKELKNLKEEKLSGNMKYEPFLQRIENYVNIVDDSVVEEIKEDSRDSGKDLLLTLLSTDSLEPVLNAQDQNTYNDIARSYESYEEIDDKEKLSESELYFNLKQYWLILLRKKDKDLMKQLWQEPELTKLIKKFLTIFYQPLMRVFAKCDIHLVFKDFQRFMDDLLNELTQLSEGDMYYMSPFEIFERSRAVFDRHENVLWGFIHNLYVKDDEKLFLNIIKWIEKFLFMLRIKFTDPQKVTIDLKAAMPQDVDQNILFQQLNQKISKTLQKRAILKHYLNKKAQSDEVVNTQDAIDNQWNYVNDGMLPEISGGDFGINDDDIDDFNLLHKESEANADSALDKDLHMKLSKLEKELDAFGTSEIDKFDDLLRTHLDDLLTKIQ</sequence>
<gene>
    <name evidence="4" type="ordered locus">DEHA2E01452g</name>
</gene>
<dbReference type="FunCoup" id="B5RTS5">
    <property type="interactions" value="28"/>
</dbReference>
<feature type="domain" description="PX" evidence="3">
    <location>
        <begin position="229"/>
        <end position="400"/>
    </location>
</feature>
<feature type="compositionally biased region" description="Low complexity" evidence="2">
    <location>
        <begin position="343"/>
        <end position="355"/>
    </location>
</feature>
<dbReference type="Pfam" id="PF12825">
    <property type="entry name" value="DUF3818"/>
    <property type="match status" value="1"/>
</dbReference>
<accession>B5RTS5</accession>
<dbReference type="eggNOG" id="KOG2273">
    <property type="taxonomic scope" value="Eukaryota"/>
</dbReference>
<reference evidence="4 5" key="1">
    <citation type="journal article" date="2004" name="Nature">
        <title>Genome evolution in yeasts.</title>
        <authorList>
            <consortium name="Genolevures"/>
            <person name="Dujon B."/>
            <person name="Sherman D."/>
            <person name="Fischer G."/>
            <person name="Durrens P."/>
            <person name="Casaregola S."/>
            <person name="Lafontaine I."/>
            <person name="de Montigny J."/>
            <person name="Marck C."/>
            <person name="Neuveglise C."/>
            <person name="Talla E."/>
            <person name="Goffard N."/>
            <person name="Frangeul L."/>
            <person name="Aigle M."/>
            <person name="Anthouard V."/>
            <person name="Babour A."/>
            <person name="Barbe V."/>
            <person name="Barnay S."/>
            <person name="Blanchin S."/>
            <person name="Beckerich J.M."/>
            <person name="Beyne E."/>
            <person name="Bleykasten C."/>
            <person name="Boisrame A."/>
            <person name="Boyer J."/>
            <person name="Cattolico L."/>
            <person name="Confanioleri F."/>
            <person name="de Daruvar A."/>
            <person name="Despons L."/>
            <person name="Fabre E."/>
            <person name="Fairhead C."/>
            <person name="Ferry-Dumazet H."/>
            <person name="Groppi A."/>
            <person name="Hantraye F."/>
            <person name="Hennequin C."/>
            <person name="Jauniaux N."/>
            <person name="Joyet P."/>
            <person name="Kachouri R."/>
            <person name="Kerrest A."/>
            <person name="Koszul R."/>
            <person name="Lemaire M."/>
            <person name="Lesur I."/>
            <person name="Ma L."/>
            <person name="Muller H."/>
            <person name="Nicaud J.M."/>
            <person name="Nikolski M."/>
            <person name="Oztas S."/>
            <person name="Ozier-Kalogeropoulos O."/>
            <person name="Pellenz S."/>
            <person name="Potier S."/>
            <person name="Richard G.F."/>
            <person name="Straub M.L."/>
            <person name="Suleau A."/>
            <person name="Swennene D."/>
            <person name="Tekaia F."/>
            <person name="Wesolowski-Louvel M."/>
            <person name="Westhof E."/>
            <person name="Wirth B."/>
            <person name="Zeniou-Meyer M."/>
            <person name="Zivanovic I."/>
            <person name="Bolotin-Fukuhara M."/>
            <person name="Thierry A."/>
            <person name="Bouchier C."/>
            <person name="Caudron B."/>
            <person name="Scarpelli C."/>
            <person name="Gaillardin C."/>
            <person name="Weissenbach J."/>
            <person name="Wincker P."/>
            <person name="Souciet J.L."/>
        </authorList>
    </citation>
    <scope>NUCLEOTIDE SEQUENCE [LARGE SCALE GENOMIC DNA]</scope>
    <source>
        <strain evidence="5">ATCC 36239 / CBS 767 / BCRC 21394 / JCM 1990 / NBRC 0083 / IGC 2968</strain>
    </source>
</reference>
<dbReference type="OrthoDB" id="2117459at2759"/>
<dbReference type="Gene3D" id="3.30.1520.10">
    <property type="entry name" value="Phox-like domain"/>
    <property type="match status" value="1"/>
</dbReference>
<dbReference type="GO" id="GO:0035091">
    <property type="term" value="F:phosphatidylinositol binding"/>
    <property type="evidence" value="ECO:0007669"/>
    <property type="project" value="InterPro"/>
</dbReference>
<proteinExistence type="predicted"/>
<feature type="compositionally biased region" description="Polar residues" evidence="2">
    <location>
        <begin position="320"/>
        <end position="332"/>
    </location>
</feature>
<evidence type="ECO:0000313" key="4">
    <source>
        <dbReference type="EMBL" id="CAR65737.1"/>
    </source>
</evidence>
<dbReference type="InterPro" id="IPR024555">
    <property type="entry name" value="PX-associated"/>
</dbReference>
<organism evidence="4 5">
    <name type="scientific">Debaryomyces hansenii (strain ATCC 36239 / CBS 767 / BCRC 21394 / JCM 1990 / NBRC 0083 / IGC 2968)</name>
    <name type="common">Yeast</name>
    <name type="synonym">Torulaspora hansenii</name>
    <dbReference type="NCBI Taxonomy" id="284592"/>
    <lineage>
        <taxon>Eukaryota</taxon>
        <taxon>Fungi</taxon>
        <taxon>Dikarya</taxon>
        <taxon>Ascomycota</taxon>
        <taxon>Saccharomycotina</taxon>
        <taxon>Pichiomycetes</taxon>
        <taxon>Debaryomycetaceae</taxon>
        <taxon>Debaryomyces</taxon>
    </lineage>
</organism>
<protein>
    <submittedName>
        <fullName evidence="4">DEHA2E01452p</fullName>
    </submittedName>
</protein>
<evidence type="ECO:0000313" key="5">
    <source>
        <dbReference type="Proteomes" id="UP000000599"/>
    </source>
</evidence>
<dbReference type="PANTHER" id="PTHR47185:SF1">
    <property type="entry name" value="PX DOMAIN-CONTAINING PROTEIN YPR097W"/>
    <property type="match status" value="1"/>
</dbReference>
<dbReference type="Pfam" id="PF00787">
    <property type="entry name" value="PX"/>
    <property type="match status" value="1"/>
</dbReference>
<dbReference type="KEGG" id="dha:DEHA2E01452g"/>
<keyword evidence="5" id="KW-1185">Reference proteome</keyword>
<dbReference type="InterPro" id="IPR001683">
    <property type="entry name" value="PX_dom"/>
</dbReference>
<dbReference type="CDD" id="cd06869">
    <property type="entry name" value="PX_UP2_fungi"/>
    <property type="match status" value="1"/>
</dbReference>
<feature type="coiled-coil region" evidence="1">
    <location>
        <begin position="579"/>
        <end position="606"/>
    </location>
</feature>
<keyword evidence="1" id="KW-0175">Coiled coil</keyword>
<feature type="region of interest" description="Disordered" evidence="2">
    <location>
        <begin position="298"/>
        <end position="360"/>
    </location>
</feature>
<dbReference type="PROSITE" id="PS50195">
    <property type="entry name" value="PX"/>
    <property type="match status" value="1"/>
</dbReference>
<feature type="compositionally biased region" description="Basic and acidic residues" evidence="2">
    <location>
        <begin position="306"/>
        <end position="319"/>
    </location>
</feature>
<dbReference type="HOGENOM" id="CLU_007739_1_0_1"/>
<dbReference type="OMA" id="MGWLEGI"/>
<dbReference type="RefSeq" id="XP_002770389.1">
    <property type="nucleotide sequence ID" value="XM_002770343.1"/>
</dbReference>
<dbReference type="GeneID" id="8998623"/>
<dbReference type="InterPro" id="IPR024554">
    <property type="entry name" value="LEC1-like_C"/>
</dbReference>
<dbReference type="PANTHER" id="PTHR47185">
    <property type="entry name" value="PX DOMAIN-CONTAINING PROTEIN YPR097W"/>
    <property type="match status" value="1"/>
</dbReference>
<evidence type="ECO:0000256" key="1">
    <source>
        <dbReference type="SAM" id="Coils"/>
    </source>
</evidence>
<dbReference type="Proteomes" id="UP000000599">
    <property type="component" value="Chromosome E"/>
</dbReference>
<evidence type="ECO:0000256" key="2">
    <source>
        <dbReference type="SAM" id="MobiDB-lite"/>
    </source>
</evidence>
<dbReference type="Pfam" id="PF12828">
    <property type="entry name" value="PXB"/>
    <property type="match status" value="1"/>
</dbReference>
<name>B5RTS5_DEBHA</name>